<evidence type="ECO:0000259" key="8">
    <source>
        <dbReference type="PROSITE" id="PS51016"/>
    </source>
</evidence>
<dbReference type="Gene3D" id="1.25.40.530">
    <property type="entry name" value="MyTH4 domain"/>
    <property type="match status" value="1"/>
</dbReference>
<evidence type="ECO:0000256" key="5">
    <source>
        <dbReference type="ARBA" id="ARBA00023203"/>
    </source>
</evidence>
<evidence type="ECO:0000256" key="3">
    <source>
        <dbReference type="ARBA" id="ARBA00022490"/>
    </source>
</evidence>
<dbReference type="SMART" id="SM00139">
    <property type="entry name" value="MyTH4"/>
    <property type="match status" value="1"/>
</dbReference>
<evidence type="ECO:0000256" key="6">
    <source>
        <dbReference type="SAM" id="MobiDB-lite"/>
    </source>
</evidence>
<reference evidence="10" key="1">
    <citation type="submission" date="2019-09" db="UniProtKB">
        <authorList>
            <consortium name="WormBaseParasite"/>
        </authorList>
    </citation>
    <scope>IDENTIFICATION</scope>
</reference>
<proteinExistence type="inferred from homology"/>
<dbReference type="InterPro" id="IPR038185">
    <property type="entry name" value="MyTH4_dom_sf"/>
</dbReference>
<keyword evidence="5" id="KW-0009">Actin-binding</keyword>
<dbReference type="PROSITE" id="PS51016">
    <property type="entry name" value="MYTH4"/>
    <property type="match status" value="1"/>
</dbReference>
<dbReference type="SUPFAM" id="SSF54236">
    <property type="entry name" value="Ubiquitin-like"/>
    <property type="match status" value="1"/>
</dbReference>
<comment type="similarity">
    <text evidence="2">Belongs to the TRAFAC class myosin-kinesin ATPase superfamily. Myosin family.</text>
</comment>
<dbReference type="InterPro" id="IPR000857">
    <property type="entry name" value="MyTH4_dom"/>
</dbReference>
<dbReference type="SUPFAM" id="SSF47031">
    <property type="entry name" value="Second domain of FERM"/>
    <property type="match status" value="1"/>
</dbReference>
<dbReference type="Gene3D" id="1.20.80.10">
    <property type="match status" value="1"/>
</dbReference>
<feature type="compositionally biased region" description="Low complexity" evidence="6">
    <location>
        <begin position="177"/>
        <end position="190"/>
    </location>
</feature>
<protein>
    <submittedName>
        <fullName evidence="10">Myosin VIIa</fullName>
    </submittedName>
</protein>
<keyword evidence="3" id="KW-0963">Cytoplasm</keyword>
<dbReference type="FunFam" id="2.30.29.30:FF:000075">
    <property type="entry name" value="unconventional myosin-VIIa"/>
    <property type="match status" value="1"/>
</dbReference>
<dbReference type="PANTHER" id="PTHR22692">
    <property type="entry name" value="MYOSIN VII, XV"/>
    <property type="match status" value="1"/>
</dbReference>
<evidence type="ECO:0000313" key="10">
    <source>
        <dbReference type="WBParaSite" id="HPBE_0002306901-mRNA-1"/>
    </source>
</evidence>
<organism evidence="9 10">
    <name type="scientific">Heligmosomoides polygyrus</name>
    <name type="common">Parasitic roundworm</name>
    <dbReference type="NCBI Taxonomy" id="6339"/>
    <lineage>
        <taxon>Eukaryota</taxon>
        <taxon>Metazoa</taxon>
        <taxon>Ecdysozoa</taxon>
        <taxon>Nematoda</taxon>
        <taxon>Chromadorea</taxon>
        <taxon>Rhabditida</taxon>
        <taxon>Rhabditina</taxon>
        <taxon>Rhabditomorpha</taxon>
        <taxon>Strongyloidea</taxon>
        <taxon>Heligmosomidae</taxon>
        <taxon>Heligmosomoides</taxon>
    </lineage>
</organism>
<dbReference type="GO" id="GO:0003779">
    <property type="term" value="F:actin binding"/>
    <property type="evidence" value="ECO:0007669"/>
    <property type="project" value="UniProtKB-KW"/>
</dbReference>
<feature type="region of interest" description="Disordered" evidence="6">
    <location>
        <begin position="175"/>
        <end position="196"/>
    </location>
</feature>
<dbReference type="Gene3D" id="3.10.20.90">
    <property type="entry name" value="Phosphatidylinositol 3-kinase Catalytic Subunit, Chain A, domain 1"/>
    <property type="match status" value="1"/>
</dbReference>
<name>A0A183GK51_HELPZ</name>
<accession>A0A183GK51</accession>
<dbReference type="WBParaSite" id="HPBE_0002306901-mRNA-1">
    <property type="protein sequence ID" value="HPBE_0002306901-mRNA-1"/>
    <property type="gene ID" value="HPBE_0002306901"/>
</dbReference>
<dbReference type="GO" id="GO:0005856">
    <property type="term" value="C:cytoskeleton"/>
    <property type="evidence" value="ECO:0007669"/>
    <property type="project" value="InterPro"/>
</dbReference>
<comment type="subcellular location">
    <subcellularLocation>
        <location evidence="1">Cytoplasm</location>
    </subcellularLocation>
</comment>
<evidence type="ECO:0000256" key="4">
    <source>
        <dbReference type="ARBA" id="ARBA00022737"/>
    </source>
</evidence>
<keyword evidence="9" id="KW-1185">Reference proteome</keyword>
<dbReference type="PANTHER" id="PTHR22692:SF33">
    <property type="entry name" value="MYOSIN"/>
    <property type="match status" value="1"/>
</dbReference>
<dbReference type="InterPro" id="IPR000299">
    <property type="entry name" value="FERM_domain"/>
</dbReference>
<dbReference type="Pfam" id="PF21998">
    <property type="entry name" value="FERM_C1_MyoVII"/>
    <property type="match status" value="1"/>
</dbReference>
<feature type="domain" description="MyTH4" evidence="8">
    <location>
        <begin position="51"/>
        <end position="308"/>
    </location>
</feature>
<dbReference type="FunFam" id="3.10.20.90:FF:000036">
    <property type="entry name" value="Unconventional myosin-VIIa"/>
    <property type="match status" value="1"/>
</dbReference>
<evidence type="ECO:0000259" key="7">
    <source>
        <dbReference type="PROSITE" id="PS50057"/>
    </source>
</evidence>
<dbReference type="Pfam" id="PF00784">
    <property type="entry name" value="MyTH4"/>
    <property type="match status" value="1"/>
</dbReference>
<dbReference type="InterPro" id="IPR051567">
    <property type="entry name" value="Unconventional_Myosin_ATPase"/>
</dbReference>
<dbReference type="AlphaFoldDB" id="A0A183GK51"/>
<dbReference type="InterPro" id="IPR029071">
    <property type="entry name" value="Ubiquitin-like_domsf"/>
</dbReference>
<dbReference type="PROSITE" id="PS50057">
    <property type="entry name" value="FERM_3"/>
    <property type="match status" value="1"/>
</dbReference>
<evidence type="ECO:0000313" key="9">
    <source>
        <dbReference type="Proteomes" id="UP000050761"/>
    </source>
</evidence>
<dbReference type="InterPro" id="IPR035963">
    <property type="entry name" value="FERM_2"/>
</dbReference>
<dbReference type="GO" id="GO:0005737">
    <property type="term" value="C:cytoplasm"/>
    <property type="evidence" value="ECO:0007669"/>
    <property type="project" value="UniProtKB-SubCell"/>
</dbReference>
<evidence type="ECO:0000256" key="2">
    <source>
        <dbReference type="ARBA" id="ARBA00008314"/>
    </source>
</evidence>
<dbReference type="CDD" id="cd13198">
    <property type="entry name" value="FERM_C1_MyoVII"/>
    <property type="match status" value="1"/>
</dbReference>
<dbReference type="CDD" id="cd14473">
    <property type="entry name" value="FERM_B-lobe"/>
    <property type="match status" value="1"/>
</dbReference>
<dbReference type="Proteomes" id="UP000050761">
    <property type="component" value="Unassembled WGS sequence"/>
</dbReference>
<dbReference type="InterPro" id="IPR014352">
    <property type="entry name" value="FERM/acyl-CoA-bd_prot_sf"/>
</dbReference>
<sequence>LDTVSDHLTDSACCLDSNPQASVVVVPEDLEKYQFGKFAATYFQSQITSSHSKKPLKSPLLTHEDSGTQLAAMAVWVTILRFMGDLPDVKYGSNNGASQDKTPVMTRLFQTLGRQYTSRDVEEAAQAEEFDASGRTLKKSMGQKLMSMTLKRKSKLSGTTSALWLLSKECNHNLGMSSSSSDRSSESNSSANALMENRPMSSLDKLHYIIGMGILREELRDEIYCQLCKQLTSNPSRLSAARGWILMSLCVGCFAPSSRFIKYLYCFIRERGPTGAGYSAYMEDRLKRTEMNGCRHQPPSYIELQANKAKKMVVLAVTLMDGSVKTLSADSATTSSEVCSALAEKVGLKEKFGFSLYIALFDKVSSLGSGADHVMDAISQCEQYAKELGRQERSAPWRLFYRKEIFTPWHDPKDDPISTNLIYQQVIRGIKYGEYRCDKVGDERNLCVVTHETWEDDLATLAAQQYFIEEGLLDVSRLESQLHNYLPDFELNGKEMAKERWIQAIMYQYRKVSQFRARGKFGVNPRSPHHVKEDVVSFAKFKWPLLFSRFYEAAKFSAPPLPRNDVIVAVNWTGVYVVDDKEQVLLEFSFPEISKVTHQSNSTTLRGLRPGCDTCTLQTISGDEYSFQSPNAADVVDVVSTFIDGLKQRSRYVIAMKGQKGNDYTNLLDFETGDLVILMNNFTGKDLLTEKLVEVGLAKTCELAALYWVIPLLFRANGVKKKEHICTQLTHRYPTSAKKPAQLVAMEQVRWSGQIYCSEHGGVENVCEAVYDISQLTQRDKRQEFTGNGDALVPAVHGWIAPVNPEGLKRLSSPYFALMIQYCVFYIKIVTGGGFPSVLSKRVNKLCFPFPVRCSLTRMPSSLPVSPIYNSPQDKHSIW</sequence>
<dbReference type="Gene3D" id="2.30.29.30">
    <property type="entry name" value="Pleckstrin-homology domain (PH domain)/Phosphotyrosine-binding domain (PTB)"/>
    <property type="match status" value="1"/>
</dbReference>
<dbReference type="SMART" id="SM00295">
    <property type="entry name" value="B41"/>
    <property type="match status" value="1"/>
</dbReference>
<dbReference type="InterPro" id="IPR041793">
    <property type="entry name" value="MyoVII_FERM_C1"/>
</dbReference>
<dbReference type="CDD" id="cd17092">
    <property type="entry name" value="FERM1_F1_Myosin-VII"/>
    <property type="match status" value="1"/>
</dbReference>
<dbReference type="InterPro" id="IPR019749">
    <property type="entry name" value="Band_41_domain"/>
</dbReference>
<dbReference type="InterPro" id="IPR011993">
    <property type="entry name" value="PH-like_dom_sf"/>
</dbReference>
<feature type="domain" description="FERM" evidence="7">
    <location>
        <begin position="313"/>
        <end position="650"/>
    </location>
</feature>
<dbReference type="InterPro" id="IPR019748">
    <property type="entry name" value="FERM_central"/>
</dbReference>
<evidence type="ECO:0000256" key="1">
    <source>
        <dbReference type="ARBA" id="ARBA00004496"/>
    </source>
</evidence>
<keyword evidence="4" id="KW-0677">Repeat</keyword>
<dbReference type="Pfam" id="PF21989">
    <property type="entry name" value="RA_2"/>
    <property type="match status" value="1"/>
</dbReference>